<dbReference type="EMBL" id="WXYO01000006">
    <property type="protein sequence ID" value="NAS12912.1"/>
    <property type="molecule type" value="Genomic_DNA"/>
</dbReference>
<organism evidence="2 3">
    <name type="scientific">Poritiphilus flavus</name>
    <dbReference type="NCBI Taxonomy" id="2697053"/>
    <lineage>
        <taxon>Bacteria</taxon>
        <taxon>Pseudomonadati</taxon>
        <taxon>Bacteroidota</taxon>
        <taxon>Flavobacteriia</taxon>
        <taxon>Flavobacteriales</taxon>
        <taxon>Flavobacteriaceae</taxon>
        <taxon>Poritiphilus</taxon>
    </lineage>
</organism>
<proteinExistence type="predicted"/>
<protein>
    <submittedName>
        <fullName evidence="2">Uncharacterized protein</fullName>
    </submittedName>
</protein>
<keyword evidence="1" id="KW-0812">Transmembrane</keyword>
<reference evidence="2 3" key="1">
    <citation type="submission" date="2020-01" db="EMBL/GenBank/DDBJ databases">
        <title>Bacteria diversity of Porities sp.</title>
        <authorList>
            <person name="Wang G."/>
        </authorList>
    </citation>
    <scope>NUCLEOTIDE SEQUENCE [LARGE SCALE GENOMIC DNA]</scope>
    <source>
        <strain evidence="2 3">R33</strain>
    </source>
</reference>
<name>A0A6L9EE89_9FLAO</name>
<feature type="transmembrane region" description="Helical" evidence="1">
    <location>
        <begin position="12"/>
        <end position="32"/>
    </location>
</feature>
<evidence type="ECO:0000256" key="1">
    <source>
        <dbReference type="SAM" id="Phobius"/>
    </source>
</evidence>
<dbReference type="RefSeq" id="WP_161435963.1">
    <property type="nucleotide sequence ID" value="NZ_WXYO01000006.1"/>
</dbReference>
<accession>A0A6L9EE89</accession>
<keyword evidence="3" id="KW-1185">Reference proteome</keyword>
<keyword evidence="1" id="KW-0472">Membrane</keyword>
<comment type="caution">
    <text evidence="2">The sequence shown here is derived from an EMBL/GenBank/DDBJ whole genome shotgun (WGS) entry which is preliminary data.</text>
</comment>
<sequence>MKLKRKIKAGALQFVLFIGSVIAILLISFALISHIQNLFRKKTDLLVDVIKASEEGIVQNLISSPPLNRESMVDISAELDIQLKLKRNFWGVFEKWDSEASFKNSAFRKMALVGSGFQDISALYLKDAQRPLIMAGNAMISGNAYLPEKGIKAGNIYGNSFHQSQLVFGQIQRSKTSLPELGVELKTQLTSLSSPNFEPMGEELLYRPGLEYKKSFKEDTRIIKGQQLFLEDLKLSGNIVVWAAEKITVDQSALLQDVILIAPEIEIRNWVNGHFQAIASRKISVGKNCDLQYPSALIVMDQRQMIPQHKADTEPAIYMGSFSELRGVVAVFSDKDLWPYAAALKLDEHARVSGEVFCSYNTEHKGLVNGHLSTAGFVALENGRIYNNHLYNGRINSSYLPISYGGLLLEDRLSQKKIVKWLY</sequence>
<dbReference type="Proteomes" id="UP000475249">
    <property type="component" value="Unassembled WGS sequence"/>
</dbReference>
<dbReference type="AlphaFoldDB" id="A0A6L9EE89"/>
<keyword evidence="1" id="KW-1133">Transmembrane helix</keyword>
<evidence type="ECO:0000313" key="2">
    <source>
        <dbReference type="EMBL" id="NAS12912.1"/>
    </source>
</evidence>
<gene>
    <name evidence="2" type="ORF">GTQ38_12915</name>
</gene>
<evidence type="ECO:0000313" key="3">
    <source>
        <dbReference type="Proteomes" id="UP000475249"/>
    </source>
</evidence>